<dbReference type="GO" id="GO:0005743">
    <property type="term" value="C:mitochondrial inner membrane"/>
    <property type="evidence" value="ECO:0007669"/>
    <property type="project" value="UniProtKB-SubCell"/>
</dbReference>
<keyword evidence="17" id="KW-0999">Mitochondrion inner membrane</keyword>
<dbReference type="Pfam" id="PF00420">
    <property type="entry name" value="Oxidored_q2"/>
    <property type="match status" value="1"/>
</dbReference>
<evidence type="ECO:0000256" key="8">
    <source>
        <dbReference type="ARBA" id="ARBA00022692"/>
    </source>
</evidence>
<comment type="similarity">
    <text evidence="3 17">Belongs to the complex I subunit 4L family.</text>
</comment>
<evidence type="ECO:0000256" key="1">
    <source>
        <dbReference type="ARBA" id="ARBA00003257"/>
    </source>
</evidence>
<dbReference type="GO" id="GO:0042773">
    <property type="term" value="P:ATP synthesis coupled electron transport"/>
    <property type="evidence" value="ECO:0007669"/>
    <property type="project" value="UniProtKB-UniRule"/>
</dbReference>
<dbReference type="Gene3D" id="1.10.287.3510">
    <property type="match status" value="1"/>
</dbReference>
<evidence type="ECO:0000256" key="13">
    <source>
        <dbReference type="ARBA" id="ARBA00023075"/>
    </source>
</evidence>
<feature type="transmembrane region" description="Helical" evidence="17">
    <location>
        <begin position="6"/>
        <end position="21"/>
    </location>
</feature>
<protein>
    <recommendedName>
        <fullName evidence="5 17">NADH-ubiquinone oxidoreductase chain 4L</fullName>
        <ecNumber evidence="4 17">7.1.1.2</ecNumber>
    </recommendedName>
</protein>
<accession>A0A346RFX8</accession>
<feature type="transmembrane region" description="Helical" evidence="17">
    <location>
        <begin position="28"/>
        <end position="49"/>
    </location>
</feature>
<evidence type="ECO:0000256" key="6">
    <source>
        <dbReference type="ARBA" id="ARBA00022448"/>
    </source>
</evidence>
<evidence type="ECO:0000256" key="3">
    <source>
        <dbReference type="ARBA" id="ARBA00010519"/>
    </source>
</evidence>
<keyword evidence="11 17" id="KW-1133">Transmembrane helix</keyword>
<keyword evidence="7 17" id="KW-0679">Respiratory chain</keyword>
<evidence type="ECO:0000256" key="12">
    <source>
        <dbReference type="ARBA" id="ARBA00023027"/>
    </source>
</evidence>
<dbReference type="InterPro" id="IPR039428">
    <property type="entry name" value="NUOK/Mnh_C1-like"/>
</dbReference>
<gene>
    <name evidence="18" type="primary">nad4l</name>
</gene>
<evidence type="ECO:0000256" key="2">
    <source>
        <dbReference type="ARBA" id="ARBA00004225"/>
    </source>
</evidence>
<comment type="function">
    <text evidence="1">Core subunit of the mitochondrial membrane respiratory chain NADH dehydrogenase (Complex I) that is believed to belong to the minimal assembly required for catalysis. Complex I functions in the transfer of electrons from NADH to the respiratory chain. The immediate electron acceptor for the enzyme is believed to be ubiquinone.</text>
</comment>
<organism evidence="18">
    <name type="scientific">Cucujoidea sp. 35 KM-2017</name>
    <dbReference type="NCBI Taxonomy" id="2219373"/>
    <lineage>
        <taxon>Eukaryota</taxon>
        <taxon>Metazoa</taxon>
        <taxon>Ecdysozoa</taxon>
        <taxon>Arthropoda</taxon>
        <taxon>Hexapoda</taxon>
        <taxon>Insecta</taxon>
        <taxon>Pterygota</taxon>
        <taxon>Neoptera</taxon>
        <taxon>Endopterygota</taxon>
        <taxon>Coleoptera</taxon>
        <taxon>Polyphaga</taxon>
        <taxon>Cucujiformia</taxon>
    </lineage>
</organism>
<keyword evidence="15 17" id="KW-0472">Membrane</keyword>
<keyword evidence="14 17" id="KW-0496">Mitochondrion</keyword>
<geneLocation type="mitochondrion" evidence="18"/>
<evidence type="ECO:0000256" key="16">
    <source>
        <dbReference type="ARBA" id="ARBA00049551"/>
    </source>
</evidence>
<dbReference type="PANTHER" id="PTHR11434">
    <property type="entry name" value="NADH-UBIQUINONE OXIDOREDUCTASE SUBUNIT ND4L"/>
    <property type="match status" value="1"/>
</dbReference>
<dbReference type="GO" id="GO:0008137">
    <property type="term" value="F:NADH dehydrogenase (ubiquinone) activity"/>
    <property type="evidence" value="ECO:0007669"/>
    <property type="project" value="UniProtKB-EC"/>
</dbReference>
<reference evidence="18" key="1">
    <citation type="journal article" date="2018" name="J. ISSAAS">
        <title>The contribution of mitochondrial metagenomics to large-scale data mining and phylogenetic analysis of Coleoptera.</title>
        <authorList>
            <person name="Miller K."/>
            <person name="Linard B."/>
            <person name="Motyka M."/>
            <person name="Bocek M."/>
            <person name="Vogler A.P."/>
        </authorList>
    </citation>
    <scope>NUCLEOTIDE SEQUENCE</scope>
</reference>
<keyword evidence="6 17" id="KW-0813">Transport</keyword>
<evidence type="ECO:0000313" key="18">
    <source>
        <dbReference type="EMBL" id="AXS64975.1"/>
    </source>
</evidence>
<dbReference type="GO" id="GO:0030964">
    <property type="term" value="C:NADH dehydrogenase complex"/>
    <property type="evidence" value="ECO:0007669"/>
    <property type="project" value="TreeGrafter"/>
</dbReference>
<dbReference type="PANTHER" id="PTHR11434:SF0">
    <property type="entry name" value="NADH-UBIQUINONE OXIDOREDUCTASE CHAIN 4L"/>
    <property type="match status" value="1"/>
</dbReference>
<dbReference type="AlphaFoldDB" id="A0A346RFX8"/>
<evidence type="ECO:0000256" key="10">
    <source>
        <dbReference type="ARBA" id="ARBA00022982"/>
    </source>
</evidence>
<feature type="transmembrane region" description="Helical" evidence="17">
    <location>
        <begin position="55"/>
        <end position="80"/>
    </location>
</feature>
<comment type="subcellular location">
    <subcellularLocation>
        <location evidence="17">Mitochondrion inner membrane</location>
        <topology evidence="17">Multi-pass membrane protein</topology>
    </subcellularLocation>
    <subcellularLocation>
        <location evidence="2">Mitochondrion membrane</location>
        <topology evidence="2">Multi-pass membrane protein</topology>
    </subcellularLocation>
</comment>
<sequence>MKIYYLLSLIMFFCSIISFSLKRKHLLMMLLSLEFVILSLFMILYIYLLNYSSELYFSMIFMVMSVSEGVLGLSLLVLMVRTHGNDYFSSFNLLW</sequence>
<dbReference type="InterPro" id="IPR001133">
    <property type="entry name" value="NADH_UbQ_OxRdtase_chain4L/K"/>
</dbReference>
<keyword evidence="12 17" id="KW-0520">NAD</keyword>
<keyword evidence="13 17" id="KW-0830">Ubiquinone</keyword>
<evidence type="ECO:0000256" key="14">
    <source>
        <dbReference type="ARBA" id="ARBA00023128"/>
    </source>
</evidence>
<dbReference type="GO" id="GO:0016651">
    <property type="term" value="F:oxidoreductase activity, acting on NAD(P)H"/>
    <property type="evidence" value="ECO:0007669"/>
    <property type="project" value="InterPro"/>
</dbReference>
<evidence type="ECO:0000256" key="4">
    <source>
        <dbReference type="ARBA" id="ARBA00012944"/>
    </source>
</evidence>
<keyword evidence="8 17" id="KW-0812">Transmembrane</keyword>
<comment type="catalytic activity">
    <reaction evidence="16 17">
        <text>a ubiquinone + NADH + 5 H(+)(in) = a ubiquinol + NAD(+) + 4 H(+)(out)</text>
        <dbReference type="Rhea" id="RHEA:29091"/>
        <dbReference type="Rhea" id="RHEA-COMP:9565"/>
        <dbReference type="Rhea" id="RHEA-COMP:9566"/>
        <dbReference type="ChEBI" id="CHEBI:15378"/>
        <dbReference type="ChEBI" id="CHEBI:16389"/>
        <dbReference type="ChEBI" id="CHEBI:17976"/>
        <dbReference type="ChEBI" id="CHEBI:57540"/>
        <dbReference type="ChEBI" id="CHEBI:57945"/>
        <dbReference type="EC" id="7.1.1.2"/>
    </reaction>
</comment>
<keyword evidence="9 17" id="KW-1278">Translocase</keyword>
<evidence type="ECO:0000256" key="11">
    <source>
        <dbReference type="ARBA" id="ARBA00022989"/>
    </source>
</evidence>
<evidence type="ECO:0000256" key="9">
    <source>
        <dbReference type="ARBA" id="ARBA00022967"/>
    </source>
</evidence>
<dbReference type="EMBL" id="MG193345">
    <property type="protein sequence ID" value="AXS64975.1"/>
    <property type="molecule type" value="Genomic_DNA"/>
</dbReference>
<name>A0A346RFX8_9CUCU</name>
<evidence type="ECO:0000256" key="17">
    <source>
        <dbReference type="RuleBase" id="RU004419"/>
    </source>
</evidence>
<evidence type="ECO:0000256" key="5">
    <source>
        <dbReference type="ARBA" id="ARBA00016612"/>
    </source>
</evidence>
<evidence type="ECO:0000256" key="7">
    <source>
        <dbReference type="ARBA" id="ARBA00022660"/>
    </source>
</evidence>
<comment type="function">
    <text evidence="17">Core subunit of the mitochondrial membrane respiratory chain NADH dehydrogenase (Complex I) which catalyzes electron transfer from NADH through the respiratory chain, using ubiquinone as an electron acceptor.</text>
</comment>
<evidence type="ECO:0000256" key="15">
    <source>
        <dbReference type="ARBA" id="ARBA00023136"/>
    </source>
</evidence>
<dbReference type="EC" id="7.1.1.2" evidence="4 17"/>
<proteinExistence type="inferred from homology"/>
<keyword evidence="10 17" id="KW-0249">Electron transport</keyword>